<evidence type="ECO:0000313" key="1">
    <source>
        <dbReference type="EMBL" id="OJJ33247.1"/>
    </source>
</evidence>
<dbReference type="EMBL" id="KV878214">
    <property type="protein sequence ID" value="OJJ33247.1"/>
    <property type="molecule type" value="Genomic_DNA"/>
</dbReference>
<dbReference type="GeneID" id="63747096"/>
<keyword evidence="2" id="KW-1185">Reference proteome</keyword>
<reference evidence="2" key="1">
    <citation type="journal article" date="2017" name="Genome Biol.">
        <title>Comparative genomics reveals high biological diversity and specific adaptations in the industrially and medically important fungal genus Aspergillus.</title>
        <authorList>
            <person name="de Vries R.P."/>
            <person name="Riley R."/>
            <person name="Wiebenga A."/>
            <person name="Aguilar-Osorio G."/>
            <person name="Amillis S."/>
            <person name="Uchima C.A."/>
            <person name="Anderluh G."/>
            <person name="Asadollahi M."/>
            <person name="Askin M."/>
            <person name="Barry K."/>
            <person name="Battaglia E."/>
            <person name="Bayram O."/>
            <person name="Benocci T."/>
            <person name="Braus-Stromeyer S.A."/>
            <person name="Caldana C."/>
            <person name="Canovas D."/>
            <person name="Cerqueira G.C."/>
            <person name="Chen F."/>
            <person name="Chen W."/>
            <person name="Choi C."/>
            <person name="Clum A."/>
            <person name="Dos Santos R.A."/>
            <person name="Damasio A.R."/>
            <person name="Diallinas G."/>
            <person name="Emri T."/>
            <person name="Fekete E."/>
            <person name="Flipphi M."/>
            <person name="Freyberg S."/>
            <person name="Gallo A."/>
            <person name="Gournas C."/>
            <person name="Habgood R."/>
            <person name="Hainaut M."/>
            <person name="Harispe M.L."/>
            <person name="Henrissat B."/>
            <person name="Hilden K.S."/>
            <person name="Hope R."/>
            <person name="Hossain A."/>
            <person name="Karabika E."/>
            <person name="Karaffa L."/>
            <person name="Karanyi Z."/>
            <person name="Krasevec N."/>
            <person name="Kuo A."/>
            <person name="Kusch H."/>
            <person name="LaButti K."/>
            <person name="Lagendijk E.L."/>
            <person name="Lapidus A."/>
            <person name="Levasseur A."/>
            <person name="Lindquist E."/>
            <person name="Lipzen A."/>
            <person name="Logrieco A.F."/>
            <person name="MacCabe A."/>
            <person name="Maekelae M.R."/>
            <person name="Malavazi I."/>
            <person name="Melin P."/>
            <person name="Meyer V."/>
            <person name="Mielnichuk N."/>
            <person name="Miskei M."/>
            <person name="Molnar A.P."/>
            <person name="Mule G."/>
            <person name="Ngan C.Y."/>
            <person name="Orejas M."/>
            <person name="Orosz E."/>
            <person name="Ouedraogo J.P."/>
            <person name="Overkamp K.M."/>
            <person name="Park H.-S."/>
            <person name="Perrone G."/>
            <person name="Piumi F."/>
            <person name="Punt P.J."/>
            <person name="Ram A.F."/>
            <person name="Ramon A."/>
            <person name="Rauscher S."/>
            <person name="Record E."/>
            <person name="Riano-Pachon D.M."/>
            <person name="Robert V."/>
            <person name="Roehrig J."/>
            <person name="Ruller R."/>
            <person name="Salamov A."/>
            <person name="Salih N.S."/>
            <person name="Samson R.A."/>
            <person name="Sandor E."/>
            <person name="Sanguinetti M."/>
            <person name="Schuetze T."/>
            <person name="Sepcic K."/>
            <person name="Shelest E."/>
            <person name="Sherlock G."/>
            <person name="Sophianopoulou V."/>
            <person name="Squina F.M."/>
            <person name="Sun H."/>
            <person name="Susca A."/>
            <person name="Todd R.B."/>
            <person name="Tsang A."/>
            <person name="Unkles S.E."/>
            <person name="van de Wiele N."/>
            <person name="van Rossen-Uffink D."/>
            <person name="Oliveira J.V."/>
            <person name="Vesth T.C."/>
            <person name="Visser J."/>
            <person name="Yu J.-H."/>
            <person name="Zhou M."/>
            <person name="Andersen M.R."/>
            <person name="Archer D.B."/>
            <person name="Baker S.E."/>
            <person name="Benoit I."/>
            <person name="Brakhage A.A."/>
            <person name="Braus G.H."/>
            <person name="Fischer R."/>
            <person name="Frisvad J.C."/>
            <person name="Goldman G.H."/>
            <person name="Houbraken J."/>
            <person name="Oakley B."/>
            <person name="Pocsi I."/>
            <person name="Scazzocchio C."/>
            <person name="Seiboth B."/>
            <person name="vanKuyk P.A."/>
            <person name="Wortman J."/>
            <person name="Dyer P.S."/>
            <person name="Grigoriev I.V."/>
        </authorList>
    </citation>
    <scope>NUCLEOTIDE SEQUENCE [LARGE SCALE GENOMIC DNA]</scope>
    <source>
        <strain evidence="2">DTO 134E9</strain>
    </source>
</reference>
<evidence type="ECO:0000313" key="2">
    <source>
        <dbReference type="Proteomes" id="UP000184383"/>
    </source>
</evidence>
<protein>
    <submittedName>
        <fullName evidence="1">Uncharacterized protein</fullName>
    </submittedName>
</protein>
<organism evidence="1 2">
    <name type="scientific">Aspergillus wentii DTO 134E9</name>
    <dbReference type="NCBI Taxonomy" id="1073089"/>
    <lineage>
        <taxon>Eukaryota</taxon>
        <taxon>Fungi</taxon>
        <taxon>Dikarya</taxon>
        <taxon>Ascomycota</taxon>
        <taxon>Pezizomycotina</taxon>
        <taxon>Eurotiomycetes</taxon>
        <taxon>Eurotiomycetidae</taxon>
        <taxon>Eurotiales</taxon>
        <taxon>Aspergillaceae</taxon>
        <taxon>Aspergillus</taxon>
        <taxon>Aspergillus subgen. Cremei</taxon>
    </lineage>
</organism>
<accession>A0A1L9REE8</accession>
<dbReference type="AlphaFoldDB" id="A0A1L9REE8"/>
<dbReference type="OrthoDB" id="4440857at2759"/>
<name>A0A1L9REE8_ASPWE</name>
<sequence>MSPKFDIKIIKPLVRVRPRIEANKLLVEEPPQTRRLPDLHSDRYEPCLHLHKAGIPYKIWSVCDILQLHGSRKQLGRDDLEIIVNNTEDAARVLGSHGYLRTQKGTLYNIYRKVIRLVSLKNVYQTFDVPGSLEANPTFISALINSEDLDTERAHYHEHDAVSIPGVYLLSAAESRYHLLEVAAPLHMPKPEPQLHEYFDWAATVWLDTRQGRFSGPVGPVSQVLIELVEDLDIVWTTEFEKKIRKEHRQLLLDLMWWKQREGHTWPYSLLAFIAFTIRMRTREKTIRDRILTGKHVPKPNAALVRKRPSTPFTLWIPVATEGISKYDANHIKRSLPKLTWLVESRLAGGHVVVSLNIPFMHQTRRDENQKKSLEVKDDKGKPLEFWREDAAIYYKECIPDRIRFPPKKRELKILPDRRYPYSLFE</sequence>
<dbReference type="VEuPathDB" id="FungiDB:ASPWEDRAFT_174663"/>
<dbReference type="RefSeq" id="XP_040686924.1">
    <property type="nucleotide sequence ID" value="XM_040831248.1"/>
</dbReference>
<proteinExistence type="predicted"/>
<gene>
    <name evidence="1" type="ORF">ASPWEDRAFT_174663</name>
</gene>
<dbReference type="Proteomes" id="UP000184383">
    <property type="component" value="Unassembled WGS sequence"/>
</dbReference>